<dbReference type="InterPro" id="IPR013320">
    <property type="entry name" value="ConA-like_dom_sf"/>
</dbReference>
<dbReference type="InterPro" id="IPR001791">
    <property type="entry name" value="Laminin_G"/>
</dbReference>
<dbReference type="Pfam" id="PF02210">
    <property type="entry name" value="Laminin_G_2"/>
    <property type="match status" value="1"/>
</dbReference>
<evidence type="ECO:0000259" key="4">
    <source>
        <dbReference type="PROSITE" id="PS50026"/>
    </source>
</evidence>
<keyword evidence="1 2" id="KW-1015">Disulfide bond</keyword>
<dbReference type="SUPFAM" id="SSF49899">
    <property type="entry name" value="Concanavalin A-like lectins/glucanases"/>
    <property type="match status" value="1"/>
</dbReference>
<dbReference type="PROSITE" id="PS01186">
    <property type="entry name" value="EGF_2"/>
    <property type="match status" value="1"/>
</dbReference>
<comment type="caution">
    <text evidence="5">The sequence shown here is derived from an EMBL/GenBank/DDBJ whole genome shotgun (WGS) entry which is preliminary data.</text>
</comment>
<dbReference type="Gene3D" id="2.10.25.10">
    <property type="entry name" value="Laminin"/>
    <property type="match status" value="1"/>
</dbReference>
<protein>
    <submittedName>
        <fullName evidence="5">Basement membrane-specific heparan sulfate proteoglycan core protein</fullName>
    </submittedName>
</protein>
<feature type="disulfide bond" evidence="2">
    <location>
        <begin position="65"/>
        <end position="75"/>
    </location>
</feature>
<dbReference type="Proteomes" id="UP000770661">
    <property type="component" value="Unassembled WGS sequence"/>
</dbReference>
<dbReference type="SUPFAM" id="SSF57196">
    <property type="entry name" value="EGF/Laminin"/>
    <property type="match status" value="1"/>
</dbReference>
<dbReference type="PROSITE" id="PS00010">
    <property type="entry name" value="ASX_HYDROXYL"/>
    <property type="match status" value="1"/>
</dbReference>
<dbReference type="AlphaFoldDB" id="A0A8J4YL40"/>
<dbReference type="PROSITE" id="PS51257">
    <property type="entry name" value="PROKAR_LIPOPROTEIN"/>
    <property type="match status" value="1"/>
</dbReference>
<dbReference type="InterPro" id="IPR000742">
    <property type="entry name" value="EGF"/>
</dbReference>
<dbReference type="PANTHER" id="PTHR15036">
    <property type="entry name" value="PIKACHURIN-LIKE PROTEIN"/>
    <property type="match status" value="1"/>
</dbReference>
<dbReference type="PROSITE" id="PS50025">
    <property type="entry name" value="LAM_G_DOMAIN"/>
    <property type="match status" value="1"/>
</dbReference>
<comment type="caution">
    <text evidence="2">Lacks conserved residue(s) required for the propagation of feature annotation.</text>
</comment>
<keyword evidence="2" id="KW-0245">EGF-like domain</keyword>
<dbReference type="PROSITE" id="PS50026">
    <property type="entry name" value="EGF_3"/>
    <property type="match status" value="2"/>
</dbReference>
<keyword evidence="6" id="KW-1185">Reference proteome</keyword>
<dbReference type="PANTHER" id="PTHR15036:SF85">
    <property type="entry name" value="SP2353, ISOFORM A"/>
    <property type="match status" value="1"/>
</dbReference>
<gene>
    <name evidence="5" type="primary">HSPG2_1</name>
    <name evidence="5" type="ORF">GWK47_030002</name>
</gene>
<feature type="domain" description="EGF-like" evidence="4">
    <location>
        <begin position="23"/>
        <end position="59"/>
    </location>
</feature>
<dbReference type="GO" id="GO:0016020">
    <property type="term" value="C:membrane"/>
    <property type="evidence" value="ECO:0007669"/>
    <property type="project" value="UniProtKB-SubCell"/>
</dbReference>
<feature type="disulfide bond" evidence="2">
    <location>
        <begin position="30"/>
        <end position="47"/>
    </location>
</feature>
<dbReference type="PROSITE" id="PS00022">
    <property type="entry name" value="EGF_1"/>
    <property type="match status" value="2"/>
</dbReference>
<reference evidence="5" key="1">
    <citation type="submission" date="2020-07" db="EMBL/GenBank/DDBJ databases">
        <title>The High-quality genome of the commercially important snow crab, Chionoecetes opilio.</title>
        <authorList>
            <person name="Jeong J.-H."/>
            <person name="Ryu S."/>
        </authorList>
    </citation>
    <scope>NUCLEOTIDE SEQUENCE</scope>
    <source>
        <strain evidence="5">MADBK_172401_WGS</strain>
        <tissue evidence="5">Digestive gland</tissue>
    </source>
</reference>
<dbReference type="Gene3D" id="2.60.120.200">
    <property type="match status" value="1"/>
</dbReference>
<feature type="disulfide bond" evidence="2">
    <location>
        <begin position="86"/>
        <end position="95"/>
    </location>
</feature>
<feature type="disulfide bond" evidence="2">
    <location>
        <begin position="49"/>
        <end position="58"/>
    </location>
</feature>
<evidence type="ECO:0000259" key="3">
    <source>
        <dbReference type="PROSITE" id="PS50025"/>
    </source>
</evidence>
<dbReference type="SMART" id="SM00282">
    <property type="entry name" value="LamG"/>
    <property type="match status" value="1"/>
</dbReference>
<dbReference type="SMART" id="SM00181">
    <property type="entry name" value="EGF"/>
    <property type="match status" value="2"/>
</dbReference>
<evidence type="ECO:0000313" key="5">
    <source>
        <dbReference type="EMBL" id="KAG0729592.1"/>
    </source>
</evidence>
<feature type="domain" description="Laminin G" evidence="3">
    <location>
        <begin position="101"/>
        <end position="270"/>
    </location>
</feature>
<organism evidence="5 6">
    <name type="scientific">Chionoecetes opilio</name>
    <name type="common">Atlantic snow crab</name>
    <name type="synonym">Cancer opilio</name>
    <dbReference type="NCBI Taxonomy" id="41210"/>
    <lineage>
        <taxon>Eukaryota</taxon>
        <taxon>Metazoa</taxon>
        <taxon>Ecdysozoa</taxon>
        <taxon>Arthropoda</taxon>
        <taxon>Crustacea</taxon>
        <taxon>Multicrustacea</taxon>
        <taxon>Malacostraca</taxon>
        <taxon>Eumalacostraca</taxon>
        <taxon>Eucarida</taxon>
        <taxon>Decapoda</taxon>
        <taxon>Pleocyemata</taxon>
        <taxon>Brachyura</taxon>
        <taxon>Eubrachyura</taxon>
        <taxon>Majoidea</taxon>
        <taxon>Majidae</taxon>
        <taxon>Chionoecetes</taxon>
    </lineage>
</organism>
<evidence type="ECO:0000313" key="6">
    <source>
        <dbReference type="Proteomes" id="UP000770661"/>
    </source>
</evidence>
<evidence type="ECO:0000256" key="1">
    <source>
        <dbReference type="ARBA" id="ARBA00023157"/>
    </source>
</evidence>
<name>A0A8J4YL40_CHIOP</name>
<accession>A0A8J4YL40</accession>
<dbReference type="OrthoDB" id="10055367at2759"/>
<sequence length="270" mass="29588">MNDSKDQFTDVLWCLQVGISSCETCVSNPCNNNGVCQEAYNERGHKCFCPAGFLGELCENAGESCYDGACGTGRCINKPGGFECYCPFGKIGDRCNQDISIYEPAFGDEAYIAFPTPWARRRFAVDMNFKPESVDDGVLMYCAQMESGSGDFTSLAIRNKRLEFRFNSGSGTANIQSEPIAEGEWIKVRVNRTDKLGSLMVNDGPMVNGESPGKNLGLNLLTHLFIGGIDNSRIQVASDVGVKSGFKGCVSEVRNEPNVCVWREERERGV</sequence>
<proteinExistence type="predicted"/>
<dbReference type="InterPro" id="IPR000152">
    <property type="entry name" value="EGF-type_Asp/Asn_hydroxyl_site"/>
</dbReference>
<dbReference type="Pfam" id="PF00008">
    <property type="entry name" value="EGF"/>
    <property type="match status" value="1"/>
</dbReference>
<dbReference type="CDD" id="cd00110">
    <property type="entry name" value="LamG"/>
    <property type="match status" value="1"/>
</dbReference>
<feature type="domain" description="EGF-like" evidence="4">
    <location>
        <begin position="61"/>
        <end position="96"/>
    </location>
</feature>
<dbReference type="InterPro" id="IPR050372">
    <property type="entry name" value="Neurexin-related_CASP"/>
</dbReference>
<dbReference type="CDD" id="cd00054">
    <property type="entry name" value="EGF_CA"/>
    <property type="match status" value="2"/>
</dbReference>
<evidence type="ECO:0000256" key="2">
    <source>
        <dbReference type="PROSITE-ProRule" id="PRU00076"/>
    </source>
</evidence>
<dbReference type="EMBL" id="JACEEZ010001007">
    <property type="protein sequence ID" value="KAG0729592.1"/>
    <property type="molecule type" value="Genomic_DNA"/>
</dbReference>